<organism evidence="1 2">
    <name type="scientific">Hymenobacter rubripertinctus</name>
    <dbReference type="NCBI Taxonomy" id="2029981"/>
    <lineage>
        <taxon>Bacteria</taxon>
        <taxon>Pseudomonadati</taxon>
        <taxon>Bacteroidota</taxon>
        <taxon>Cytophagia</taxon>
        <taxon>Cytophagales</taxon>
        <taxon>Hymenobacteraceae</taxon>
        <taxon>Hymenobacter</taxon>
    </lineage>
</organism>
<dbReference type="Proteomes" id="UP000284250">
    <property type="component" value="Unassembled WGS sequence"/>
</dbReference>
<sequence length="77" mass="8977">MKQEQVFPKGTRVEVLGRQAGSQYNYKGRMGTVTYVNECKAGFEEVFRSYVVELDKKPRERTVKREEYGARNLKLAQ</sequence>
<protein>
    <recommendedName>
        <fullName evidence="3">50S ribosomal protein L19</fullName>
    </recommendedName>
</protein>
<proteinExistence type="predicted"/>
<gene>
    <name evidence="1" type="ORF">D0T11_18750</name>
</gene>
<comment type="caution">
    <text evidence="1">The sequence shown here is derived from an EMBL/GenBank/DDBJ whole genome shotgun (WGS) entry which is preliminary data.</text>
</comment>
<evidence type="ECO:0000313" key="2">
    <source>
        <dbReference type="Proteomes" id="UP000284250"/>
    </source>
</evidence>
<dbReference type="EMBL" id="QYCN01000040">
    <property type="protein sequence ID" value="RIY06481.1"/>
    <property type="molecule type" value="Genomic_DNA"/>
</dbReference>
<evidence type="ECO:0000313" key="1">
    <source>
        <dbReference type="EMBL" id="RIY06481.1"/>
    </source>
</evidence>
<keyword evidence="2" id="KW-1185">Reference proteome</keyword>
<dbReference type="AlphaFoldDB" id="A0A418QMX1"/>
<name>A0A418QMX1_9BACT</name>
<accession>A0A418QMX1</accession>
<reference evidence="1 2" key="1">
    <citation type="submission" date="2019-01" db="EMBL/GenBank/DDBJ databases">
        <title>Hymenobacter humicola sp. nov., isolated from soils in Antarctica.</title>
        <authorList>
            <person name="Sedlacek I."/>
            <person name="Holochova P."/>
            <person name="Kralova S."/>
            <person name="Pantucek R."/>
            <person name="Stankova E."/>
            <person name="Vrbovska V."/>
            <person name="Kristofova L."/>
            <person name="Svec P."/>
            <person name="Busse H.-J."/>
        </authorList>
    </citation>
    <scope>NUCLEOTIDE SEQUENCE [LARGE SCALE GENOMIC DNA]</scope>
    <source>
        <strain evidence="1 2">CCM 8852</strain>
    </source>
</reference>
<dbReference type="RefSeq" id="WP_119657346.1">
    <property type="nucleotide sequence ID" value="NZ_JBHUOI010000081.1"/>
</dbReference>
<evidence type="ECO:0008006" key="3">
    <source>
        <dbReference type="Google" id="ProtNLM"/>
    </source>
</evidence>